<dbReference type="EMBL" id="JBHLTN010000021">
    <property type="protein sequence ID" value="MFC0593165.1"/>
    <property type="molecule type" value="Genomic_DNA"/>
</dbReference>
<accession>A0ABV6PTM6</accession>
<sequence>MTPKDIRLANPILGNLMLNGVAQGTAMAAQVLFPRLPTALRGFQLAQLGDEATRRYNTRRAPGAATKQVKIGWQGSTYTVDQHAIDVPIPRELIQEQDEARRLNVGANLDISRVAVNTALQVLNLDYEIEAAAIATDTAAYGANVLGLSGGTKWSSTGTPVTDVRGKAEVIRKATGRRPNTLVLGAGVLNALTMNAEVKGYLPNTNLGPATVEQLKSILNVANIVVADAVVTGEDGAVSDVWGNNAILAYAPVIGADGSGLSLGEPAFGFTSWLEGHPFVETPYYDRATKSWIYGATFERSPTLVRGTAGFLFTNPA</sequence>
<dbReference type="InterPro" id="IPR053738">
    <property type="entry name" value="Lambda_capsid_assembly"/>
</dbReference>
<gene>
    <name evidence="1" type="ORF">ACFFGG_11400</name>
</gene>
<dbReference type="RefSeq" id="WP_377483152.1">
    <property type="nucleotide sequence ID" value="NZ_JBHLTN010000021.1"/>
</dbReference>
<organism evidence="1 2">
    <name type="scientific">Ottowia pentelensis</name>
    <dbReference type="NCBI Taxonomy" id="511108"/>
    <lineage>
        <taxon>Bacteria</taxon>
        <taxon>Pseudomonadati</taxon>
        <taxon>Pseudomonadota</taxon>
        <taxon>Betaproteobacteria</taxon>
        <taxon>Burkholderiales</taxon>
        <taxon>Comamonadaceae</taxon>
        <taxon>Ottowia</taxon>
    </lineage>
</organism>
<evidence type="ECO:0000313" key="1">
    <source>
        <dbReference type="EMBL" id="MFC0593165.1"/>
    </source>
</evidence>
<evidence type="ECO:0000313" key="2">
    <source>
        <dbReference type="Proteomes" id="UP001589834"/>
    </source>
</evidence>
<protein>
    <recommendedName>
        <fullName evidence="3">Phage major capsid protein</fullName>
    </recommendedName>
</protein>
<proteinExistence type="predicted"/>
<dbReference type="Pfam" id="PF03864">
    <property type="entry name" value="Phage_cap_E"/>
    <property type="match status" value="1"/>
</dbReference>
<dbReference type="Proteomes" id="UP001589834">
    <property type="component" value="Unassembled WGS sequence"/>
</dbReference>
<reference evidence="1 2" key="1">
    <citation type="submission" date="2024-09" db="EMBL/GenBank/DDBJ databases">
        <authorList>
            <person name="Sun Q."/>
            <person name="Mori K."/>
        </authorList>
    </citation>
    <scope>NUCLEOTIDE SEQUENCE [LARGE SCALE GENOMIC DNA]</scope>
    <source>
        <strain evidence="1 2">NCAIM B.02336</strain>
    </source>
</reference>
<evidence type="ECO:0008006" key="3">
    <source>
        <dbReference type="Google" id="ProtNLM"/>
    </source>
</evidence>
<comment type="caution">
    <text evidence="1">The sequence shown here is derived from an EMBL/GenBank/DDBJ whole genome shotgun (WGS) entry which is preliminary data.</text>
</comment>
<name>A0ABV6PTM6_9BURK</name>
<dbReference type="InterPro" id="IPR005564">
    <property type="entry name" value="Major_capsid_GpE"/>
</dbReference>
<keyword evidence="2" id="KW-1185">Reference proteome</keyword>
<dbReference type="Gene3D" id="3.90.1690.10">
    <property type="entry name" value="phage-related protein like domain"/>
    <property type="match status" value="1"/>
</dbReference>